<evidence type="ECO:0000256" key="18">
    <source>
        <dbReference type="RuleBase" id="RU003938"/>
    </source>
</evidence>
<dbReference type="PANTHER" id="PTHR46382">
    <property type="entry name" value="PHOSPHATIDATE CYTIDYLYLTRANSFERASE"/>
    <property type="match status" value="1"/>
</dbReference>
<dbReference type="GO" id="GO:0016779">
    <property type="term" value="F:nucleotidyltransferase activity"/>
    <property type="evidence" value="ECO:0007669"/>
    <property type="project" value="UniProtKB-KW"/>
</dbReference>
<keyword evidence="10 18" id="KW-0808">Transferase</keyword>
<proteinExistence type="inferred from homology"/>
<dbReference type="Pfam" id="PF01148">
    <property type="entry name" value="CTP_transf_1"/>
    <property type="match status" value="1"/>
</dbReference>
<feature type="transmembrane region" description="Helical" evidence="19">
    <location>
        <begin position="206"/>
        <end position="232"/>
    </location>
</feature>
<evidence type="ECO:0000256" key="16">
    <source>
        <dbReference type="ARBA" id="ARBA00023209"/>
    </source>
</evidence>
<evidence type="ECO:0000256" key="11">
    <source>
        <dbReference type="ARBA" id="ARBA00022692"/>
    </source>
</evidence>
<organism evidence="20 21">
    <name type="scientific">Piscinibacterium candidicorallinum</name>
    <dbReference type="NCBI Taxonomy" id="1793872"/>
    <lineage>
        <taxon>Bacteria</taxon>
        <taxon>Pseudomonadati</taxon>
        <taxon>Pseudomonadota</taxon>
        <taxon>Betaproteobacteria</taxon>
        <taxon>Burkholderiales</taxon>
        <taxon>Piscinibacterium</taxon>
    </lineage>
</organism>
<feature type="transmembrane region" description="Helical" evidence="19">
    <location>
        <begin position="55"/>
        <end position="72"/>
    </location>
</feature>
<keyword evidence="15 19" id="KW-0472">Membrane</keyword>
<evidence type="ECO:0000256" key="1">
    <source>
        <dbReference type="ARBA" id="ARBA00001698"/>
    </source>
</evidence>
<dbReference type="RefSeq" id="WP_377301472.1">
    <property type="nucleotide sequence ID" value="NZ_CP180191.1"/>
</dbReference>
<evidence type="ECO:0000256" key="8">
    <source>
        <dbReference type="ARBA" id="ARBA00022475"/>
    </source>
</evidence>
<keyword evidence="14" id="KW-0443">Lipid metabolism</keyword>
<dbReference type="EMBL" id="JBHRTI010000003">
    <property type="protein sequence ID" value="MFC3146896.1"/>
    <property type="molecule type" value="Genomic_DNA"/>
</dbReference>
<feature type="transmembrane region" description="Helical" evidence="19">
    <location>
        <begin position="134"/>
        <end position="153"/>
    </location>
</feature>
<comment type="caution">
    <text evidence="20">The sequence shown here is derived from an EMBL/GenBank/DDBJ whole genome shotgun (WGS) entry which is preliminary data.</text>
</comment>
<evidence type="ECO:0000256" key="13">
    <source>
        <dbReference type="ARBA" id="ARBA00022989"/>
    </source>
</evidence>
<keyword evidence="9" id="KW-0444">Lipid biosynthesis</keyword>
<gene>
    <name evidence="20" type="ORF">ACFOEN_04475</name>
</gene>
<keyword evidence="16" id="KW-0594">Phospholipid biosynthesis</keyword>
<evidence type="ECO:0000256" key="17">
    <source>
        <dbReference type="ARBA" id="ARBA00023264"/>
    </source>
</evidence>
<evidence type="ECO:0000256" key="3">
    <source>
        <dbReference type="ARBA" id="ARBA00005119"/>
    </source>
</evidence>
<dbReference type="PROSITE" id="PS01315">
    <property type="entry name" value="CDS"/>
    <property type="match status" value="1"/>
</dbReference>
<keyword evidence="8" id="KW-1003">Cell membrane</keyword>
<evidence type="ECO:0000313" key="20">
    <source>
        <dbReference type="EMBL" id="MFC3146896.1"/>
    </source>
</evidence>
<evidence type="ECO:0000256" key="2">
    <source>
        <dbReference type="ARBA" id="ARBA00004651"/>
    </source>
</evidence>
<feature type="transmembrane region" description="Helical" evidence="19">
    <location>
        <begin position="252"/>
        <end position="274"/>
    </location>
</feature>
<dbReference type="InterPro" id="IPR000374">
    <property type="entry name" value="PC_trans"/>
</dbReference>
<comment type="pathway">
    <text evidence="3 18">Phospholipid metabolism; CDP-diacylglycerol biosynthesis; CDP-diacylglycerol from sn-glycerol 3-phosphate: step 3/3.</text>
</comment>
<name>A0ABV7H2V5_9BURK</name>
<comment type="subcellular location">
    <subcellularLocation>
        <location evidence="2">Cell membrane</location>
        <topology evidence="2">Multi-pass membrane protein</topology>
    </subcellularLocation>
</comment>
<keyword evidence="17" id="KW-1208">Phospholipid metabolism</keyword>
<evidence type="ECO:0000256" key="5">
    <source>
        <dbReference type="ARBA" id="ARBA00010185"/>
    </source>
</evidence>
<comment type="catalytic activity">
    <reaction evidence="1 18">
        <text>a 1,2-diacyl-sn-glycero-3-phosphate + CTP + H(+) = a CDP-1,2-diacyl-sn-glycerol + diphosphate</text>
        <dbReference type="Rhea" id="RHEA:16229"/>
        <dbReference type="ChEBI" id="CHEBI:15378"/>
        <dbReference type="ChEBI" id="CHEBI:33019"/>
        <dbReference type="ChEBI" id="CHEBI:37563"/>
        <dbReference type="ChEBI" id="CHEBI:58332"/>
        <dbReference type="ChEBI" id="CHEBI:58608"/>
        <dbReference type="EC" id="2.7.7.41"/>
    </reaction>
</comment>
<dbReference type="EC" id="2.7.7.41" evidence="6 18"/>
<feature type="transmembrane region" description="Helical" evidence="19">
    <location>
        <begin position="108"/>
        <end position="128"/>
    </location>
</feature>
<feature type="transmembrane region" description="Helical" evidence="19">
    <location>
        <begin position="174"/>
        <end position="194"/>
    </location>
</feature>
<dbReference type="PANTHER" id="PTHR46382:SF1">
    <property type="entry name" value="PHOSPHATIDATE CYTIDYLYLTRANSFERASE"/>
    <property type="match status" value="1"/>
</dbReference>
<evidence type="ECO:0000256" key="7">
    <source>
        <dbReference type="ARBA" id="ARBA00019373"/>
    </source>
</evidence>
<evidence type="ECO:0000256" key="14">
    <source>
        <dbReference type="ARBA" id="ARBA00023098"/>
    </source>
</evidence>
<reference evidence="21" key="1">
    <citation type="journal article" date="2019" name="Int. J. Syst. Evol. Microbiol.">
        <title>The Global Catalogue of Microorganisms (GCM) 10K type strain sequencing project: providing services to taxonomists for standard genome sequencing and annotation.</title>
        <authorList>
            <consortium name="The Broad Institute Genomics Platform"/>
            <consortium name="The Broad Institute Genome Sequencing Center for Infectious Disease"/>
            <person name="Wu L."/>
            <person name="Ma J."/>
        </authorList>
    </citation>
    <scope>NUCLEOTIDE SEQUENCE [LARGE SCALE GENOMIC DNA]</scope>
    <source>
        <strain evidence="21">KCTC 52168</strain>
    </source>
</reference>
<sequence length="275" mass="28609">MLGQRIITALVLLIVLGLSLAAAVPIWFQLLVAAFISIAAWEWFRLLGASGAWSAAGALLVSGLGFSIYWSSSPAIEPWLFGAACVGWLIAALPALRDPEWLKRGRVLQAVMPVLMLSACLSSAFAILSKLGPLGLVSLLAIVWLADVGAYFAGRALGRRKLAPSISPNKTIEGAMGGLAAVALYVLVVSAIPAGKGLFPAALSEAWGLAGALLALLILAGLSITGDLFESLLKRRAGVKDSSRLLPGHGGVFDRIDALVPVLPVAGLLLIYVIK</sequence>
<evidence type="ECO:0000256" key="6">
    <source>
        <dbReference type="ARBA" id="ARBA00012487"/>
    </source>
</evidence>
<comment type="similarity">
    <text evidence="5 18">Belongs to the CDS family.</text>
</comment>
<accession>A0ABV7H2V5</accession>
<keyword evidence="12 18" id="KW-0548">Nucleotidyltransferase</keyword>
<evidence type="ECO:0000256" key="4">
    <source>
        <dbReference type="ARBA" id="ARBA00005189"/>
    </source>
</evidence>
<feature type="transmembrane region" description="Helical" evidence="19">
    <location>
        <begin position="78"/>
        <end position="96"/>
    </location>
</feature>
<evidence type="ECO:0000313" key="21">
    <source>
        <dbReference type="Proteomes" id="UP001595556"/>
    </source>
</evidence>
<evidence type="ECO:0000256" key="12">
    <source>
        <dbReference type="ARBA" id="ARBA00022695"/>
    </source>
</evidence>
<keyword evidence="11 18" id="KW-0812">Transmembrane</keyword>
<evidence type="ECO:0000256" key="15">
    <source>
        <dbReference type="ARBA" id="ARBA00023136"/>
    </source>
</evidence>
<keyword evidence="13 19" id="KW-1133">Transmembrane helix</keyword>
<evidence type="ECO:0000256" key="10">
    <source>
        <dbReference type="ARBA" id="ARBA00022679"/>
    </source>
</evidence>
<comment type="pathway">
    <text evidence="4">Lipid metabolism.</text>
</comment>
<dbReference type="Proteomes" id="UP001595556">
    <property type="component" value="Unassembled WGS sequence"/>
</dbReference>
<protein>
    <recommendedName>
        <fullName evidence="7 18">Phosphatidate cytidylyltransferase</fullName>
        <ecNumber evidence="6 18">2.7.7.41</ecNumber>
    </recommendedName>
</protein>
<keyword evidence="21" id="KW-1185">Reference proteome</keyword>
<evidence type="ECO:0000256" key="9">
    <source>
        <dbReference type="ARBA" id="ARBA00022516"/>
    </source>
</evidence>
<evidence type="ECO:0000256" key="19">
    <source>
        <dbReference type="SAM" id="Phobius"/>
    </source>
</evidence>